<evidence type="ECO:0000259" key="3">
    <source>
        <dbReference type="Pfam" id="PF01551"/>
    </source>
</evidence>
<reference evidence="4 5" key="1">
    <citation type="submission" date="2019-10" db="EMBL/GenBank/DDBJ databases">
        <title>Rudanella paleaurantiibacter sp. nov., isolated from sludge.</title>
        <authorList>
            <person name="Xu S.Q."/>
        </authorList>
    </citation>
    <scope>NUCLEOTIDE SEQUENCE [LARGE SCALE GENOMIC DNA]</scope>
    <source>
        <strain evidence="4 5">HX-22-17</strain>
    </source>
</reference>
<keyword evidence="2" id="KW-0472">Membrane</keyword>
<dbReference type="Gene3D" id="2.70.70.10">
    <property type="entry name" value="Glucose Permease (Domain IIA)"/>
    <property type="match status" value="1"/>
</dbReference>
<protein>
    <submittedName>
        <fullName evidence="4">Peptidoglycan DD-metalloendopeptidase family protein</fullName>
    </submittedName>
</protein>
<keyword evidence="5" id="KW-1185">Reference proteome</keyword>
<dbReference type="CDD" id="cd12797">
    <property type="entry name" value="M23_peptidase"/>
    <property type="match status" value="1"/>
</dbReference>
<name>A0A7J5TTJ0_9BACT</name>
<dbReference type="SUPFAM" id="SSF51261">
    <property type="entry name" value="Duplicated hybrid motif"/>
    <property type="match status" value="1"/>
</dbReference>
<keyword evidence="2" id="KW-0812">Transmembrane</keyword>
<feature type="transmembrane region" description="Helical" evidence="2">
    <location>
        <begin position="35"/>
        <end position="57"/>
    </location>
</feature>
<sequence>MRFIHTVDLQEKSFFYIYYSKDRFSDYISQRMKCLFFWLFIVKTTISEMPLMAQVIFRSKSAAPESLRISHFNDTVRFTKPISNFPKRSEKVQRKDTGLIVSSHYPTQPVLSSDREKPSVLADRWQNVPSIPPLRVLSRKQYRISSHFGVRCHPITGQRHLHNGIDFPQPAGTPVYATADGYVRHVGLKPDGLGLSVRIEHSSGYVTTYGHLSRYEVQPGQWIRRGQPIGRVGQTGTATGPHLHYIVQLRGRNVDPMRYCFLAVIGDSHFIQYK</sequence>
<dbReference type="InterPro" id="IPR016047">
    <property type="entry name" value="M23ase_b-sheet_dom"/>
</dbReference>
<comment type="caution">
    <text evidence="4">The sequence shown here is derived from an EMBL/GenBank/DDBJ whole genome shotgun (WGS) entry which is preliminary data.</text>
</comment>
<gene>
    <name evidence="4" type="ORF">F5984_23830</name>
</gene>
<keyword evidence="1" id="KW-0732">Signal</keyword>
<dbReference type="RefSeq" id="WP_152126734.1">
    <property type="nucleotide sequence ID" value="NZ_WELI01000014.1"/>
</dbReference>
<dbReference type="InterPro" id="IPR050570">
    <property type="entry name" value="Cell_wall_metabolism_enzyme"/>
</dbReference>
<evidence type="ECO:0000313" key="4">
    <source>
        <dbReference type="EMBL" id="KAB7726661.1"/>
    </source>
</evidence>
<evidence type="ECO:0000313" key="5">
    <source>
        <dbReference type="Proteomes" id="UP000488299"/>
    </source>
</evidence>
<accession>A0A7J5TTJ0</accession>
<organism evidence="4 5">
    <name type="scientific">Rudanella paleaurantiibacter</name>
    <dbReference type="NCBI Taxonomy" id="2614655"/>
    <lineage>
        <taxon>Bacteria</taxon>
        <taxon>Pseudomonadati</taxon>
        <taxon>Bacteroidota</taxon>
        <taxon>Cytophagia</taxon>
        <taxon>Cytophagales</taxon>
        <taxon>Cytophagaceae</taxon>
        <taxon>Rudanella</taxon>
    </lineage>
</organism>
<dbReference type="GO" id="GO:0004222">
    <property type="term" value="F:metalloendopeptidase activity"/>
    <property type="evidence" value="ECO:0007669"/>
    <property type="project" value="TreeGrafter"/>
</dbReference>
<dbReference type="AlphaFoldDB" id="A0A7J5TTJ0"/>
<dbReference type="Proteomes" id="UP000488299">
    <property type="component" value="Unassembled WGS sequence"/>
</dbReference>
<dbReference type="EMBL" id="WELI01000014">
    <property type="protein sequence ID" value="KAB7726661.1"/>
    <property type="molecule type" value="Genomic_DNA"/>
</dbReference>
<dbReference type="Pfam" id="PF01551">
    <property type="entry name" value="Peptidase_M23"/>
    <property type="match status" value="1"/>
</dbReference>
<keyword evidence="2" id="KW-1133">Transmembrane helix</keyword>
<dbReference type="InterPro" id="IPR011055">
    <property type="entry name" value="Dup_hybrid_motif"/>
</dbReference>
<dbReference type="PANTHER" id="PTHR21666">
    <property type="entry name" value="PEPTIDASE-RELATED"/>
    <property type="match status" value="1"/>
</dbReference>
<dbReference type="PANTHER" id="PTHR21666:SF289">
    <property type="entry name" value="L-ALA--D-GLU ENDOPEPTIDASE"/>
    <property type="match status" value="1"/>
</dbReference>
<proteinExistence type="predicted"/>
<feature type="domain" description="M23ase beta-sheet core" evidence="3">
    <location>
        <begin position="161"/>
        <end position="256"/>
    </location>
</feature>
<evidence type="ECO:0000256" key="1">
    <source>
        <dbReference type="ARBA" id="ARBA00022729"/>
    </source>
</evidence>
<evidence type="ECO:0000256" key="2">
    <source>
        <dbReference type="SAM" id="Phobius"/>
    </source>
</evidence>